<evidence type="ECO:0000256" key="1">
    <source>
        <dbReference type="ARBA" id="ARBA00010900"/>
    </source>
</evidence>
<reference evidence="4" key="1">
    <citation type="submission" date="2016-04" db="EMBL/GenBank/DDBJ databases">
        <authorList>
            <person name="Evans L.H."/>
            <person name="Alamgir A."/>
            <person name="Owens N."/>
            <person name="Weber N.D."/>
            <person name="Virtaneva K."/>
            <person name="Barbian K."/>
            <person name="Babar A."/>
            <person name="Rosenke K."/>
        </authorList>
    </citation>
    <scope>NUCLEOTIDE SEQUENCE [LARGE SCALE GENOMIC DNA]</scope>
    <source>
        <strain evidence="4">CBS 101.48</strain>
    </source>
</reference>
<dbReference type="STRING" id="4829.A0A163JZ12"/>
<feature type="compositionally biased region" description="Acidic residues" evidence="2">
    <location>
        <begin position="58"/>
        <end position="69"/>
    </location>
</feature>
<dbReference type="InterPro" id="IPR022783">
    <property type="entry name" value="GCFC_dom"/>
</dbReference>
<dbReference type="InParanoid" id="A0A163JZ12"/>
<gene>
    <name evidence="4" type="primary">ABSGL_10378.1 scaffold 11921</name>
</gene>
<dbReference type="OrthoDB" id="4822at2759"/>
<feature type="compositionally biased region" description="Acidic residues" evidence="2">
    <location>
        <begin position="9"/>
        <end position="19"/>
    </location>
</feature>
<accession>A0A163JZ12</accession>
<dbReference type="GO" id="GO:0000390">
    <property type="term" value="P:spliceosomal complex disassembly"/>
    <property type="evidence" value="ECO:0007669"/>
    <property type="project" value="InterPro"/>
</dbReference>
<feature type="compositionally biased region" description="Low complexity" evidence="2">
    <location>
        <begin position="79"/>
        <end position="89"/>
    </location>
</feature>
<dbReference type="OMA" id="CEQDIIQ"/>
<dbReference type="Proteomes" id="UP000078561">
    <property type="component" value="Unassembled WGS sequence"/>
</dbReference>
<evidence type="ECO:0000313" key="5">
    <source>
        <dbReference type="Proteomes" id="UP000078561"/>
    </source>
</evidence>
<evidence type="ECO:0000256" key="2">
    <source>
        <dbReference type="SAM" id="MobiDB-lite"/>
    </source>
</evidence>
<dbReference type="GO" id="GO:0071008">
    <property type="term" value="C:U2-type post-mRNA release spliceosomal complex"/>
    <property type="evidence" value="ECO:0007669"/>
    <property type="project" value="TreeGrafter"/>
</dbReference>
<dbReference type="SMART" id="SM00443">
    <property type="entry name" value="G_patch"/>
    <property type="match status" value="1"/>
</dbReference>
<dbReference type="AlphaFoldDB" id="A0A163JZ12"/>
<dbReference type="InterPro" id="IPR000467">
    <property type="entry name" value="G_patch_dom"/>
</dbReference>
<dbReference type="GO" id="GO:0003676">
    <property type="term" value="F:nucleic acid binding"/>
    <property type="evidence" value="ECO:0007669"/>
    <property type="project" value="InterPro"/>
</dbReference>
<dbReference type="PROSITE" id="PS50174">
    <property type="entry name" value="G_PATCH"/>
    <property type="match status" value="1"/>
</dbReference>
<dbReference type="InterPro" id="IPR045211">
    <property type="entry name" value="TFP11/STIP/Ntr1"/>
</dbReference>
<comment type="similarity">
    <text evidence="1">Belongs to the TFP11/STIP family.</text>
</comment>
<dbReference type="PANTHER" id="PTHR23329:SF1">
    <property type="entry name" value="TUFTELIN-INTERACTING PROTEIN 11"/>
    <property type="match status" value="1"/>
</dbReference>
<feature type="domain" description="G-patch" evidence="3">
    <location>
        <begin position="148"/>
        <end position="194"/>
    </location>
</feature>
<name>A0A163JZ12_ABSGL</name>
<feature type="region of interest" description="Disordered" evidence="2">
    <location>
        <begin position="1"/>
        <end position="140"/>
    </location>
</feature>
<protein>
    <recommendedName>
        <fullName evidence="3">G-patch domain-containing protein</fullName>
    </recommendedName>
</protein>
<dbReference type="EMBL" id="LT554386">
    <property type="protein sequence ID" value="SAM04514.1"/>
    <property type="molecule type" value="Genomic_DNA"/>
</dbReference>
<proteinExistence type="inferred from homology"/>
<dbReference type="Pfam" id="PF01585">
    <property type="entry name" value="G-patch"/>
    <property type="match status" value="1"/>
</dbReference>
<dbReference type="PANTHER" id="PTHR23329">
    <property type="entry name" value="TUFTELIN-INTERACTING PROTEIN 11-RELATED"/>
    <property type="match status" value="1"/>
</dbReference>
<dbReference type="Pfam" id="PF07842">
    <property type="entry name" value="GCFC"/>
    <property type="match status" value="1"/>
</dbReference>
<evidence type="ECO:0000313" key="4">
    <source>
        <dbReference type="EMBL" id="SAM04514.1"/>
    </source>
</evidence>
<sequence>MGRRKQYLDEDMDSSEDEDGRINFDTMDHAQQDDGLMDGFIGFQRAGKQKRQKRFAEDMGDTDDDDDDNDTRSRGGIGSMAAAAGGTSSFLPAQKAFDPAKDRILNETTTTASTPDRRSPARTTTTTTNRGSASPSPGPGFAAFTKHTTGFGQKMLEKMGWKAGKGLGAGGEGMVNPVETKQRPKGMGMGFRGFEERTAQAKMDAAPLTDEDEDEGTTKTAALRQAWKKQPNTPRQPALPKKKKMVYQTATDILQAQQQQQQQQQKVIDMTGPSVREINLADIKRTDSPTLMETTSRLPELRHNLRLIVDLARGDLENLTREKQTTLGRWTELQASVVEIEQRQQTDNARLQKVANVRAIATELQHIARQANTTLATSTLSALFGDCFDRLQEDYLDQARELGLDALVVSVWAPVMKYRSIHWDVLADPTWGVEDVKRWRPLLRSNDDDAATSKKHARRIQQQQQPPVATPFETMMNTIWLSKVRSAINNSWQVREPDAVIQLMDAWKEVLPRFIYENLIYQLILPKLTRAVDTWDPRTDEQLVHTWIHPWLPVLSAWRLADLFTTIRHKLAVVLRQWHPSDESALQVIGRWTDVWTRPQLDAFLQKTILPKLTQVLRQEFTINPRAQPPVDPLAWCLAWQGILSDRVFGLLLENEVLRPWLLVLYRWLTSPSNGGGDVNFDEIKEWYLWWKQVFASLGVANDHPVLIKCTRKALEMMSAASAGEPIEAPPS</sequence>
<dbReference type="FunCoup" id="A0A163JZ12">
    <property type="interactions" value="806"/>
</dbReference>
<feature type="compositionally biased region" description="Basic and acidic residues" evidence="2">
    <location>
        <begin position="20"/>
        <end position="32"/>
    </location>
</feature>
<keyword evidence="5" id="KW-1185">Reference proteome</keyword>
<evidence type="ECO:0000259" key="3">
    <source>
        <dbReference type="PROSITE" id="PS50174"/>
    </source>
</evidence>
<organism evidence="4">
    <name type="scientific">Absidia glauca</name>
    <name type="common">Pin mould</name>
    <dbReference type="NCBI Taxonomy" id="4829"/>
    <lineage>
        <taxon>Eukaryota</taxon>
        <taxon>Fungi</taxon>
        <taxon>Fungi incertae sedis</taxon>
        <taxon>Mucoromycota</taxon>
        <taxon>Mucoromycotina</taxon>
        <taxon>Mucoromycetes</taxon>
        <taxon>Mucorales</taxon>
        <taxon>Cunninghamellaceae</taxon>
        <taxon>Absidia</taxon>
    </lineage>
</organism>